<protein>
    <submittedName>
        <fullName evidence="1">Uncharacterized protein</fullName>
    </submittedName>
</protein>
<name>A0A9W7EQ40_9STRA</name>
<gene>
    <name evidence="1" type="ORF">TrVE_jg429</name>
</gene>
<accession>A0A9W7EQ40</accession>
<evidence type="ECO:0000313" key="1">
    <source>
        <dbReference type="EMBL" id="GMH88789.1"/>
    </source>
</evidence>
<organism evidence="1 2">
    <name type="scientific">Triparma verrucosa</name>
    <dbReference type="NCBI Taxonomy" id="1606542"/>
    <lineage>
        <taxon>Eukaryota</taxon>
        <taxon>Sar</taxon>
        <taxon>Stramenopiles</taxon>
        <taxon>Ochrophyta</taxon>
        <taxon>Bolidophyceae</taxon>
        <taxon>Parmales</taxon>
        <taxon>Triparmaceae</taxon>
        <taxon>Triparma</taxon>
    </lineage>
</organism>
<evidence type="ECO:0000313" key="2">
    <source>
        <dbReference type="Proteomes" id="UP001165160"/>
    </source>
</evidence>
<proteinExistence type="predicted"/>
<sequence length="188" mass="20562">MSSCVSKVSKLAFLLILFATPVTSFFLTTGLAPISNTIRVPFRGPFTVPTSTTLSVIKIIRIDDFEDAEQNSITFQIDTETLSPSVPPTLLATSHAGFTSLTIDPHSTPFLSQSPLDSFKVTVIIDQHYEGSITEDFTVTRTYDGSWENVAGEVWAATGKIIDEQGREVGYFNALEEGDDDIDEILGF</sequence>
<dbReference type="Proteomes" id="UP001165160">
    <property type="component" value="Unassembled WGS sequence"/>
</dbReference>
<reference evidence="2" key="1">
    <citation type="journal article" date="2023" name="Commun. Biol.">
        <title>Genome analysis of Parmales, the sister group of diatoms, reveals the evolutionary specialization of diatoms from phago-mixotrophs to photoautotrophs.</title>
        <authorList>
            <person name="Ban H."/>
            <person name="Sato S."/>
            <person name="Yoshikawa S."/>
            <person name="Yamada K."/>
            <person name="Nakamura Y."/>
            <person name="Ichinomiya M."/>
            <person name="Sato N."/>
            <person name="Blanc-Mathieu R."/>
            <person name="Endo H."/>
            <person name="Kuwata A."/>
            <person name="Ogata H."/>
        </authorList>
    </citation>
    <scope>NUCLEOTIDE SEQUENCE [LARGE SCALE GENOMIC DNA]</scope>
    <source>
        <strain evidence="2">NIES 3699</strain>
    </source>
</reference>
<keyword evidence="2" id="KW-1185">Reference proteome</keyword>
<dbReference type="AlphaFoldDB" id="A0A9W7EQ40"/>
<dbReference type="EMBL" id="BRXX01000086">
    <property type="protein sequence ID" value="GMH88789.1"/>
    <property type="molecule type" value="Genomic_DNA"/>
</dbReference>
<comment type="caution">
    <text evidence="1">The sequence shown here is derived from an EMBL/GenBank/DDBJ whole genome shotgun (WGS) entry which is preliminary data.</text>
</comment>